<dbReference type="PANTHER" id="PTHR31058:SF2">
    <property type="entry name" value="ZINC FINGER C4H2 DOMAIN-CONTAINING PROTEIN"/>
    <property type="match status" value="1"/>
</dbReference>
<feature type="region of interest" description="Disordered" evidence="1">
    <location>
        <begin position="79"/>
        <end position="176"/>
    </location>
</feature>
<feature type="compositionally biased region" description="Pro residues" evidence="1">
    <location>
        <begin position="116"/>
        <end position="131"/>
    </location>
</feature>
<dbReference type="Proteomes" id="UP000677054">
    <property type="component" value="Unassembled WGS sequence"/>
</dbReference>
<protein>
    <recommendedName>
        <fullName evidence="2">C4H2-type domain-containing protein</fullName>
    </recommendedName>
</protein>
<feature type="domain" description="C4H2-type" evidence="2">
    <location>
        <begin position="126"/>
        <end position="168"/>
    </location>
</feature>
<sequence length="176" mass="19349">METVIKQAEASRESAYKSARCLLEEYRPLKTEIDRRRQELLGLSRLPDLNENERHISIESLEKIACAGEMGWGMGGLGPVGGHLDQGPPPAAHQQAAILSMFRPRPPSPASTNNPPSAPAPSPFRQQPPPMKACLSCHQQIHRNAPICPLCKAKSRSRNPKKPKRKESSTPLPPSQ</sequence>
<dbReference type="OrthoDB" id="6382335at2759"/>
<evidence type="ECO:0000313" key="4">
    <source>
        <dbReference type="Proteomes" id="UP000677054"/>
    </source>
</evidence>
<dbReference type="EMBL" id="LR900571">
    <property type="protein sequence ID" value="CAD7246149.1"/>
    <property type="molecule type" value="Genomic_DNA"/>
</dbReference>
<dbReference type="GO" id="GO:0005634">
    <property type="term" value="C:nucleus"/>
    <property type="evidence" value="ECO:0007669"/>
    <property type="project" value="TreeGrafter"/>
</dbReference>
<proteinExistence type="predicted"/>
<evidence type="ECO:0000256" key="1">
    <source>
        <dbReference type="SAM" id="MobiDB-lite"/>
    </source>
</evidence>
<feature type="compositionally biased region" description="Basic residues" evidence="1">
    <location>
        <begin position="153"/>
        <end position="165"/>
    </location>
</feature>
<evidence type="ECO:0000313" key="3">
    <source>
        <dbReference type="EMBL" id="CAD7246149.1"/>
    </source>
</evidence>
<dbReference type="GO" id="GO:0045666">
    <property type="term" value="P:positive regulation of neuron differentiation"/>
    <property type="evidence" value="ECO:0007669"/>
    <property type="project" value="TreeGrafter"/>
</dbReference>
<reference evidence="3" key="1">
    <citation type="submission" date="2020-11" db="EMBL/GenBank/DDBJ databases">
        <authorList>
            <person name="Tran Van P."/>
        </authorList>
    </citation>
    <scope>NUCLEOTIDE SEQUENCE</scope>
</reference>
<accession>A0A7R8XHF9</accession>
<dbReference type="EMBL" id="CAJPEV010001054">
    <property type="protein sequence ID" value="CAG0890409.1"/>
    <property type="molecule type" value="Genomic_DNA"/>
</dbReference>
<dbReference type="InterPro" id="IPR018482">
    <property type="entry name" value="Znf-C4H2"/>
</dbReference>
<dbReference type="PROSITE" id="PS51896">
    <property type="entry name" value="ZF_C4H2"/>
    <property type="match status" value="1"/>
</dbReference>
<organism evidence="3">
    <name type="scientific">Darwinula stevensoni</name>
    <dbReference type="NCBI Taxonomy" id="69355"/>
    <lineage>
        <taxon>Eukaryota</taxon>
        <taxon>Metazoa</taxon>
        <taxon>Ecdysozoa</taxon>
        <taxon>Arthropoda</taxon>
        <taxon>Crustacea</taxon>
        <taxon>Oligostraca</taxon>
        <taxon>Ostracoda</taxon>
        <taxon>Podocopa</taxon>
        <taxon>Podocopida</taxon>
        <taxon>Darwinulocopina</taxon>
        <taxon>Darwinuloidea</taxon>
        <taxon>Darwinulidae</taxon>
        <taxon>Darwinula</taxon>
    </lineage>
</organism>
<feature type="compositionally biased region" description="Low complexity" evidence="1">
    <location>
        <begin position="82"/>
        <end position="97"/>
    </location>
</feature>
<evidence type="ECO:0000259" key="2">
    <source>
        <dbReference type="PROSITE" id="PS51896"/>
    </source>
</evidence>
<name>A0A7R8XHF9_9CRUS</name>
<dbReference type="PANTHER" id="PTHR31058">
    <property type="entry name" value="ZINC FINGER C4H2 DOMAIN-CONTAINING PROTEIN"/>
    <property type="match status" value="1"/>
</dbReference>
<keyword evidence="4" id="KW-1185">Reference proteome</keyword>
<gene>
    <name evidence="3" type="ORF">DSTB1V02_LOCUS6006</name>
</gene>
<dbReference type="InterPro" id="IPR044069">
    <property type="entry name" value="ZF_C4H2"/>
</dbReference>
<dbReference type="Pfam" id="PF10146">
    <property type="entry name" value="zf-C4H2"/>
    <property type="match status" value="1"/>
</dbReference>
<dbReference type="AlphaFoldDB" id="A0A7R8XHF9"/>